<dbReference type="OrthoDB" id="3186364at2"/>
<dbReference type="RefSeq" id="WP_145857297.1">
    <property type="nucleotide sequence ID" value="NZ_RPFW01000005.1"/>
</dbReference>
<dbReference type="Proteomes" id="UP000460272">
    <property type="component" value="Unassembled WGS sequence"/>
</dbReference>
<comment type="caution">
    <text evidence="1">The sequence shown here is derived from an EMBL/GenBank/DDBJ whole genome shotgun (WGS) entry which is preliminary data.</text>
</comment>
<evidence type="ECO:0000313" key="2">
    <source>
        <dbReference type="Proteomes" id="UP000460272"/>
    </source>
</evidence>
<gene>
    <name evidence="1" type="ORF">EAS64_26530</name>
</gene>
<proteinExistence type="predicted"/>
<dbReference type="AlphaFoldDB" id="A0A6P2BTI4"/>
<dbReference type="EMBL" id="RPFW01000005">
    <property type="protein sequence ID" value="TVZ02364.1"/>
    <property type="molecule type" value="Genomic_DNA"/>
</dbReference>
<organism evidence="1 2">
    <name type="scientific">Trebonia kvetii</name>
    <dbReference type="NCBI Taxonomy" id="2480626"/>
    <lineage>
        <taxon>Bacteria</taxon>
        <taxon>Bacillati</taxon>
        <taxon>Actinomycetota</taxon>
        <taxon>Actinomycetes</taxon>
        <taxon>Streptosporangiales</taxon>
        <taxon>Treboniaceae</taxon>
        <taxon>Trebonia</taxon>
    </lineage>
</organism>
<evidence type="ECO:0000313" key="1">
    <source>
        <dbReference type="EMBL" id="TVZ02364.1"/>
    </source>
</evidence>
<name>A0A6P2BTI4_9ACTN</name>
<accession>A0A6P2BTI4</accession>
<evidence type="ECO:0008006" key="3">
    <source>
        <dbReference type="Google" id="ProtNLM"/>
    </source>
</evidence>
<sequence length="85" mass="9327">MESTLTGDPVLNRVFSADEHFRRVMDRLYRGLVGQDSTAEARMAAAMLTAAIGGAVMHPLAQDLDDDVLGAQLLRLGRRFLELPD</sequence>
<keyword evidence="2" id="KW-1185">Reference proteome</keyword>
<protein>
    <recommendedName>
        <fullName evidence="3">Tetracyclin repressor-like C-terminal domain-containing protein</fullName>
    </recommendedName>
</protein>
<reference evidence="1 2" key="1">
    <citation type="submission" date="2018-11" db="EMBL/GenBank/DDBJ databases">
        <title>Trebonia kvetii gen.nov., sp.nov., a novel acidophilic actinobacterium, and proposal of the new actinobacterial family Treboniaceae fam. nov.</title>
        <authorList>
            <person name="Rapoport D."/>
            <person name="Sagova-Mareckova M."/>
            <person name="Sedlacek I."/>
            <person name="Provaznik J."/>
            <person name="Kralova S."/>
            <person name="Pavlinic D."/>
            <person name="Benes V."/>
            <person name="Kopecky J."/>
        </authorList>
    </citation>
    <scope>NUCLEOTIDE SEQUENCE [LARGE SCALE GENOMIC DNA]</scope>
    <source>
        <strain evidence="1 2">15Tr583</strain>
    </source>
</reference>